<keyword evidence="3" id="KW-1185">Reference proteome</keyword>
<feature type="compositionally biased region" description="Basic and acidic residues" evidence="1">
    <location>
        <begin position="1"/>
        <end position="14"/>
    </location>
</feature>
<dbReference type="Proteomes" id="UP001501074">
    <property type="component" value="Unassembled WGS sequence"/>
</dbReference>
<evidence type="ECO:0008006" key="4">
    <source>
        <dbReference type="Google" id="ProtNLM"/>
    </source>
</evidence>
<gene>
    <name evidence="2" type="ORF">GCM10022223_18170</name>
</gene>
<accession>A0ABP6Z9D7</accession>
<proteinExistence type="predicted"/>
<name>A0ABP6Z9D7_9ACTN</name>
<feature type="region of interest" description="Disordered" evidence="1">
    <location>
        <begin position="1"/>
        <end position="22"/>
    </location>
</feature>
<comment type="caution">
    <text evidence="2">The sequence shown here is derived from an EMBL/GenBank/DDBJ whole genome shotgun (WGS) entry which is preliminary data.</text>
</comment>
<evidence type="ECO:0000313" key="3">
    <source>
        <dbReference type="Proteomes" id="UP001501074"/>
    </source>
</evidence>
<reference evidence="3" key="1">
    <citation type="journal article" date="2019" name="Int. J. Syst. Evol. Microbiol.">
        <title>The Global Catalogue of Microorganisms (GCM) 10K type strain sequencing project: providing services to taxonomists for standard genome sequencing and annotation.</title>
        <authorList>
            <consortium name="The Broad Institute Genomics Platform"/>
            <consortium name="The Broad Institute Genome Sequencing Center for Infectious Disease"/>
            <person name="Wu L."/>
            <person name="Ma J."/>
        </authorList>
    </citation>
    <scope>NUCLEOTIDE SEQUENCE [LARGE SCALE GENOMIC DNA]</scope>
    <source>
        <strain evidence="3">JCM 16902</strain>
    </source>
</reference>
<evidence type="ECO:0000256" key="1">
    <source>
        <dbReference type="SAM" id="MobiDB-lite"/>
    </source>
</evidence>
<feature type="region of interest" description="Disordered" evidence="1">
    <location>
        <begin position="160"/>
        <end position="191"/>
    </location>
</feature>
<protein>
    <recommendedName>
        <fullName evidence="4">Asp23/Gls24 family envelope stress response protein</fullName>
    </recommendedName>
</protein>
<dbReference type="EMBL" id="BAAAZO010000002">
    <property type="protein sequence ID" value="GAA3602767.1"/>
    <property type="molecule type" value="Genomic_DNA"/>
</dbReference>
<sequence>MTTHEPTQEPRRADAASGSPANTQTLIDLASRALTEHADQRWVEVAPRVLSTALRATRRSLPVRAHAPGGTVHVSEQVIVAYLHDALDGHTPGTAVAGIHVNIAGQDTFTGVLIELIVQYGTAILPAADRIRAQAATVLLELLGPAATAINVQTSHIHVSDITTQDPQEAPPTTQPGPSVVNRPTDSAARE</sequence>
<organism evidence="2 3">
    <name type="scientific">Kineosporia mesophila</name>
    <dbReference type="NCBI Taxonomy" id="566012"/>
    <lineage>
        <taxon>Bacteria</taxon>
        <taxon>Bacillati</taxon>
        <taxon>Actinomycetota</taxon>
        <taxon>Actinomycetes</taxon>
        <taxon>Kineosporiales</taxon>
        <taxon>Kineosporiaceae</taxon>
        <taxon>Kineosporia</taxon>
    </lineage>
</organism>
<dbReference type="RefSeq" id="WP_231485093.1">
    <property type="nucleotide sequence ID" value="NZ_BAAAZO010000002.1"/>
</dbReference>
<evidence type="ECO:0000313" key="2">
    <source>
        <dbReference type="EMBL" id="GAA3602767.1"/>
    </source>
</evidence>